<dbReference type="Proteomes" id="UP000316304">
    <property type="component" value="Unassembled WGS sequence"/>
</dbReference>
<sequence length="149" mass="16537">MADLDPAGLHLNRTPLHQSNPADTETLSAEVAGAAIEDLEREINRMQRSIRQAIQIQLGQFAGRSFGSLDQNQQMVQSIHRLLDGHGLRIQCSECGHPAILRVSPRPGIEHGAFVFDHTIERRRTFHGGRAVMPPIRLVSKPARNKAAR</sequence>
<organism evidence="3 4">
    <name type="scientific">Novipirellula galeiformis</name>
    <dbReference type="NCBI Taxonomy" id="2528004"/>
    <lineage>
        <taxon>Bacteria</taxon>
        <taxon>Pseudomonadati</taxon>
        <taxon>Planctomycetota</taxon>
        <taxon>Planctomycetia</taxon>
        <taxon>Pirellulales</taxon>
        <taxon>Pirellulaceae</taxon>
        <taxon>Novipirellula</taxon>
    </lineage>
</organism>
<dbReference type="EMBL" id="SJPT01000004">
    <property type="protein sequence ID" value="TWU23338.1"/>
    <property type="molecule type" value="Genomic_DNA"/>
</dbReference>
<evidence type="ECO:0000256" key="2">
    <source>
        <dbReference type="SAM" id="MobiDB-lite"/>
    </source>
</evidence>
<feature type="region of interest" description="Disordered" evidence="2">
    <location>
        <begin position="1"/>
        <end position="22"/>
    </location>
</feature>
<comment type="caution">
    <text evidence="3">The sequence shown here is derived from an EMBL/GenBank/DDBJ whole genome shotgun (WGS) entry which is preliminary data.</text>
</comment>
<evidence type="ECO:0000313" key="4">
    <source>
        <dbReference type="Proteomes" id="UP000316304"/>
    </source>
</evidence>
<dbReference type="AlphaFoldDB" id="A0A5C6CGA2"/>
<evidence type="ECO:0000256" key="1">
    <source>
        <dbReference type="SAM" id="Coils"/>
    </source>
</evidence>
<feature type="coiled-coil region" evidence="1">
    <location>
        <begin position="29"/>
        <end position="56"/>
    </location>
</feature>
<proteinExistence type="predicted"/>
<name>A0A5C6CGA2_9BACT</name>
<accession>A0A5C6CGA2</accession>
<evidence type="ECO:0000313" key="3">
    <source>
        <dbReference type="EMBL" id="TWU23338.1"/>
    </source>
</evidence>
<dbReference type="OrthoDB" id="248023at2"/>
<dbReference type="RefSeq" id="WP_146595060.1">
    <property type="nucleotide sequence ID" value="NZ_SJPT01000004.1"/>
</dbReference>
<keyword evidence="1" id="KW-0175">Coiled coil</keyword>
<keyword evidence="4" id="KW-1185">Reference proteome</keyword>
<protein>
    <submittedName>
        <fullName evidence="3">Uncharacterized protein</fullName>
    </submittedName>
</protein>
<reference evidence="3 4" key="1">
    <citation type="submission" date="2019-02" db="EMBL/GenBank/DDBJ databases">
        <title>Deep-cultivation of Planctomycetes and their phenomic and genomic characterization uncovers novel biology.</title>
        <authorList>
            <person name="Wiegand S."/>
            <person name="Jogler M."/>
            <person name="Boedeker C."/>
            <person name="Pinto D."/>
            <person name="Vollmers J."/>
            <person name="Rivas-Marin E."/>
            <person name="Kohn T."/>
            <person name="Peeters S.H."/>
            <person name="Heuer A."/>
            <person name="Rast P."/>
            <person name="Oberbeckmann S."/>
            <person name="Bunk B."/>
            <person name="Jeske O."/>
            <person name="Meyerdierks A."/>
            <person name="Storesund J.E."/>
            <person name="Kallscheuer N."/>
            <person name="Luecker S."/>
            <person name="Lage O.M."/>
            <person name="Pohl T."/>
            <person name="Merkel B.J."/>
            <person name="Hornburger P."/>
            <person name="Mueller R.-W."/>
            <person name="Bruemmer F."/>
            <person name="Labrenz M."/>
            <person name="Spormann A.M."/>
            <person name="Op Den Camp H."/>
            <person name="Overmann J."/>
            <person name="Amann R."/>
            <person name="Jetten M.S.M."/>
            <person name="Mascher T."/>
            <person name="Medema M.H."/>
            <person name="Devos D.P."/>
            <person name="Kaster A.-K."/>
            <person name="Ovreas L."/>
            <person name="Rohde M."/>
            <person name="Galperin M.Y."/>
            <person name="Jogler C."/>
        </authorList>
    </citation>
    <scope>NUCLEOTIDE SEQUENCE [LARGE SCALE GENOMIC DNA]</scope>
    <source>
        <strain evidence="3 4">Pla52o</strain>
    </source>
</reference>
<gene>
    <name evidence="3" type="ORF">Pla52o_28740</name>
</gene>